<keyword evidence="6" id="KW-0106">Calcium</keyword>
<protein>
    <submittedName>
        <fullName evidence="9">Tannase and feruloyl esterase</fullName>
    </submittedName>
</protein>
<evidence type="ECO:0000256" key="1">
    <source>
        <dbReference type="ARBA" id="ARBA00006249"/>
    </source>
</evidence>
<keyword evidence="7" id="KW-1015">Disulfide bond</keyword>
<evidence type="ECO:0000256" key="6">
    <source>
        <dbReference type="ARBA" id="ARBA00022837"/>
    </source>
</evidence>
<dbReference type="GO" id="GO:0052689">
    <property type="term" value="F:carboxylic ester hydrolase activity"/>
    <property type="evidence" value="ECO:0007669"/>
    <property type="project" value="UniProtKB-KW"/>
</dbReference>
<proteinExistence type="inferred from homology"/>
<dbReference type="SUPFAM" id="SSF53474">
    <property type="entry name" value="alpha/beta-Hydrolases"/>
    <property type="match status" value="1"/>
</dbReference>
<dbReference type="InterPro" id="IPR029058">
    <property type="entry name" value="AB_hydrolase_fold"/>
</dbReference>
<evidence type="ECO:0000256" key="2">
    <source>
        <dbReference type="ARBA" id="ARBA00022487"/>
    </source>
</evidence>
<sequence length="567" mass="60508">MRPNRLQLEKHKSLFGLMAALMCSSAFISGAAAAPLPSCSGLAAQLLTGEGVSAATSAVQPAAGGHLSYCLVNITVSELAGQKDGYLPGQKQMINIGIGLPLSPADGGTGGSVGAWNQRIQDLGGGGYAGSVGPVTPATDARYVGSSTDTGHPASAGGTFALNPDNTLNLGLIRDFAFNGIHQQAVWTKKLTAMYYGEGPKFTYWNGCSTGGRQGHQQAQKYPNDFDGILAGAPAFNWDRFIPAEQWGEIVMNQEVGAPISVAKLQATTQASIAACDALDGITDGVIQDPRACHFKASALTCTGNPATCLTSAEASAVNKIWDGPPGPKAGERLWFGLERGTTFLGLDGPSPFSISTQWLQYWVNQNPGFDWHTITEANFAQEFKQSELKFHDVIGTDDPNLSEFREHGGKMIIYHGLADLLIMPRGSYNYYNRATKHAGGLSQVQKFYRFFPYPGNSHCGGNFDQPNAPLIDSSSSGGLFQALVNWVEHDAAPDSIIAYNNANPTLATVSRPICKYPDKLVHKGAGSTNVASSFVCQHESHDELMAEEKTLPDADLIEDRHDDHDH</sequence>
<dbReference type="Pfam" id="PF07519">
    <property type="entry name" value="Tannase"/>
    <property type="match status" value="1"/>
</dbReference>
<evidence type="ECO:0000256" key="8">
    <source>
        <dbReference type="SAM" id="SignalP"/>
    </source>
</evidence>
<dbReference type="AlphaFoldDB" id="A0A1M7TIN2"/>
<evidence type="ECO:0000313" key="10">
    <source>
        <dbReference type="Proteomes" id="UP000184096"/>
    </source>
</evidence>
<evidence type="ECO:0000256" key="7">
    <source>
        <dbReference type="ARBA" id="ARBA00023157"/>
    </source>
</evidence>
<keyword evidence="10" id="KW-1185">Reference proteome</keyword>
<keyword evidence="3" id="KW-0479">Metal-binding</keyword>
<dbReference type="Proteomes" id="UP000184096">
    <property type="component" value="Chromosome I"/>
</dbReference>
<comment type="similarity">
    <text evidence="1">Belongs to the tannase family.</text>
</comment>
<organism evidence="9 10">
    <name type="scientific">Bradyrhizobium erythrophlei</name>
    <dbReference type="NCBI Taxonomy" id="1437360"/>
    <lineage>
        <taxon>Bacteria</taxon>
        <taxon>Pseudomonadati</taxon>
        <taxon>Pseudomonadota</taxon>
        <taxon>Alphaproteobacteria</taxon>
        <taxon>Hyphomicrobiales</taxon>
        <taxon>Nitrobacteraceae</taxon>
        <taxon>Bradyrhizobium</taxon>
    </lineage>
</organism>
<feature type="chain" id="PRO_5012997765" evidence="8">
    <location>
        <begin position="29"/>
        <end position="567"/>
    </location>
</feature>
<dbReference type="PANTHER" id="PTHR33938">
    <property type="entry name" value="FERULOYL ESTERASE B-RELATED"/>
    <property type="match status" value="1"/>
</dbReference>
<name>A0A1M7TIN2_9BRAD</name>
<keyword evidence="5" id="KW-0378">Hydrolase</keyword>
<dbReference type="EMBL" id="LT670849">
    <property type="protein sequence ID" value="SHN70577.1"/>
    <property type="molecule type" value="Genomic_DNA"/>
</dbReference>
<reference evidence="10" key="1">
    <citation type="submission" date="2016-11" db="EMBL/GenBank/DDBJ databases">
        <authorList>
            <person name="Varghese N."/>
            <person name="Submissions S."/>
        </authorList>
    </citation>
    <scope>NUCLEOTIDE SEQUENCE [LARGE SCALE GENOMIC DNA]</scope>
    <source>
        <strain evidence="10">GAS401</strain>
    </source>
</reference>
<gene>
    <name evidence="9" type="ORF">SAMN05444170_1771</name>
</gene>
<evidence type="ECO:0000256" key="5">
    <source>
        <dbReference type="ARBA" id="ARBA00022801"/>
    </source>
</evidence>
<keyword evidence="2" id="KW-0719">Serine esterase</keyword>
<dbReference type="InterPro" id="IPR011118">
    <property type="entry name" value="Tannase/feruloyl_esterase"/>
</dbReference>
<accession>A0A1M7TIN2</accession>
<dbReference type="PANTHER" id="PTHR33938:SF15">
    <property type="entry name" value="FERULOYL ESTERASE B-RELATED"/>
    <property type="match status" value="1"/>
</dbReference>
<evidence type="ECO:0000256" key="4">
    <source>
        <dbReference type="ARBA" id="ARBA00022729"/>
    </source>
</evidence>
<evidence type="ECO:0000313" key="9">
    <source>
        <dbReference type="EMBL" id="SHN70577.1"/>
    </source>
</evidence>
<evidence type="ECO:0000256" key="3">
    <source>
        <dbReference type="ARBA" id="ARBA00022723"/>
    </source>
</evidence>
<feature type="signal peptide" evidence="8">
    <location>
        <begin position="1"/>
        <end position="28"/>
    </location>
</feature>
<keyword evidence="4 8" id="KW-0732">Signal</keyword>
<dbReference type="GO" id="GO:0046872">
    <property type="term" value="F:metal ion binding"/>
    <property type="evidence" value="ECO:0007669"/>
    <property type="project" value="UniProtKB-KW"/>
</dbReference>